<name>A0AA37WR18_9HYPH</name>
<evidence type="ECO:0000313" key="2">
    <source>
        <dbReference type="Proteomes" id="UP001157440"/>
    </source>
</evidence>
<protein>
    <submittedName>
        <fullName evidence="1">Uncharacterized protein</fullName>
    </submittedName>
</protein>
<reference evidence="2" key="1">
    <citation type="journal article" date="2019" name="Int. J. Syst. Evol. Microbiol.">
        <title>The Global Catalogue of Microorganisms (GCM) 10K type strain sequencing project: providing services to taxonomists for standard genome sequencing and annotation.</title>
        <authorList>
            <consortium name="The Broad Institute Genomics Platform"/>
            <consortium name="The Broad Institute Genome Sequencing Center for Infectious Disease"/>
            <person name="Wu L."/>
            <person name="Ma J."/>
        </authorList>
    </citation>
    <scope>NUCLEOTIDE SEQUENCE [LARGE SCALE GENOMIC DNA]</scope>
    <source>
        <strain evidence="2">NBRC 103632</strain>
    </source>
</reference>
<evidence type="ECO:0000313" key="1">
    <source>
        <dbReference type="EMBL" id="GLS69851.1"/>
    </source>
</evidence>
<organism evidence="1 2">
    <name type="scientific">Methylobacterium tardum</name>
    <dbReference type="NCBI Taxonomy" id="374432"/>
    <lineage>
        <taxon>Bacteria</taxon>
        <taxon>Pseudomonadati</taxon>
        <taxon>Pseudomonadota</taxon>
        <taxon>Alphaproteobacteria</taxon>
        <taxon>Hyphomicrobiales</taxon>
        <taxon>Methylobacteriaceae</taxon>
        <taxon>Methylobacterium</taxon>
    </lineage>
</organism>
<keyword evidence="2" id="KW-1185">Reference proteome</keyword>
<dbReference type="Proteomes" id="UP001157440">
    <property type="component" value="Unassembled WGS sequence"/>
</dbReference>
<dbReference type="AlphaFoldDB" id="A0AA37WR18"/>
<accession>A0AA37WR18</accession>
<proteinExistence type="predicted"/>
<sequence length="74" mass="7974">MSGCPSGEPDQSWERIIAPIRMPPERKSGNSDVTLSVIWVGLDLLACWFGSGAGHPVSFPVFTDPVYLTAEPEA</sequence>
<gene>
    <name evidence="1" type="ORF">GCM10007890_18640</name>
</gene>
<dbReference type="EMBL" id="BSPL01000011">
    <property type="protein sequence ID" value="GLS69851.1"/>
    <property type="molecule type" value="Genomic_DNA"/>
</dbReference>
<comment type="caution">
    <text evidence="1">The sequence shown here is derived from an EMBL/GenBank/DDBJ whole genome shotgun (WGS) entry which is preliminary data.</text>
</comment>